<evidence type="ECO:0000256" key="1">
    <source>
        <dbReference type="SAM" id="MobiDB-lite"/>
    </source>
</evidence>
<dbReference type="eggNOG" id="COG0154">
    <property type="taxonomic scope" value="Bacteria"/>
</dbReference>
<dbReference type="PANTHER" id="PTHR11895:SF151">
    <property type="entry name" value="GLUTAMYL-TRNA(GLN) AMIDOTRANSFERASE SUBUNIT A"/>
    <property type="match status" value="1"/>
</dbReference>
<dbReference type="SUPFAM" id="SSF75304">
    <property type="entry name" value="Amidase signature (AS) enzymes"/>
    <property type="match status" value="1"/>
</dbReference>
<dbReference type="HOGENOM" id="CLU_009600_0_0_4"/>
<dbReference type="GO" id="GO:0016874">
    <property type="term" value="F:ligase activity"/>
    <property type="evidence" value="ECO:0007669"/>
    <property type="project" value="UniProtKB-KW"/>
</dbReference>
<feature type="compositionally biased region" description="Polar residues" evidence="1">
    <location>
        <begin position="1"/>
        <end position="11"/>
    </location>
</feature>
<feature type="region of interest" description="Disordered" evidence="1">
    <location>
        <begin position="1"/>
        <end position="20"/>
    </location>
</feature>
<dbReference type="KEGG" id="axy:AXYL_02851"/>
<dbReference type="InterPro" id="IPR036928">
    <property type="entry name" value="AS_sf"/>
</dbReference>
<sequence length="454" mass="48286">MPTSLPTSETMVSPASAARRPAPGAIAALTATEGLAALEQGKLTCEAWARACLDRIEERNGGVKAWVRVDAEGALARAREWDRHGRRRALDGVPLGIKDTIDTAAMPTELGDPEIFPGRQPEADAPVVTQAQELGFNLLGKNTVSRHAIMLPGPARNPHDLSRTPAASSAGSAAAVADFMAPLSIGTQTAGSILRPSAFCGAVGFKPTLDAIPYVSIRRYSRVLDVIGPISRSVADAALFMRAFTGDPRFDPASSLRSDFRLGVWRPKDWADTEPCMRDSFEANLRALSAAGVKVTELAMPPAFDTMGEAQDVIMAYDLAREYAAIKRDHAALCDPGLIEYLTMGEGLSAADYAGALDAADACRRAFYDVAREVDAVAMPSTLGEAPPASSTGSSAFIRIWSLLHNPSITLPVARGPNGLPLGFQMVGFVKEDARLLYWARCAERILGSTAHQA</sequence>
<reference evidence="3 4" key="1">
    <citation type="journal article" date="2011" name="J. Bacteriol.">
        <title>Complete genome sequence of the haloaromatic acid-degrading bacterium Achromobacter xylosoxidans A8.</title>
        <authorList>
            <person name="Strnad H."/>
            <person name="Ridl J."/>
            <person name="Paces J."/>
            <person name="Kolar M."/>
            <person name="Vlcek C."/>
            <person name="Paces V."/>
        </authorList>
    </citation>
    <scope>NUCLEOTIDE SEQUENCE [LARGE SCALE GENOMIC DNA]</scope>
    <source>
        <strain evidence="3 4">A8</strain>
    </source>
</reference>
<protein>
    <submittedName>
        <fullName evidence="3">Amidase family protein 8</fullName>
        <ecNumber evidence="3">6.3.5.-</ecNumber>
    </submittedName>
</protein>
<evidence type="ECO:0000259" key="2">
    <source>
        <dbReference type="Pfam" id="PF01425"/>
    </source>
</evidence>
<dbReference type="InterPro" id="IPR023631">
    <property type="entry name" value="Amidase_dom"/>
</dbReference>
<dbReference type="STRING" id="762376.AXYL_02851"/>
<dbReference type="Gene3D" id="3.90.1300.10">
    <property type="entry name" value="Amidase signature (AS) domain"/>
    <property type="match status" value="1"/>
</dbReference>
<keyword evidence="3" id="KW-0436">Ligase</keyword>
<dbReference type="AlphaFoldDB" id="E3HTQ5"/>
<dbReference type="PANTHER" id="PTHR11895">
    <property type="entry name" value="TRANSAMIDASE"/>
    <property type="match status" value="1"/>
</dbReference>
<proteinExistence type="predicted"/>
<dbReference type="InterPro" id="IPR000120">
    <property type="entry name" value="Amidase"/>
</dbReference>
<feature type="domain" description="Amidase" evidence="2">
    <location>
        <begin position="50"/>
        <end position="437"/>
    </location>
</feature>
<dbReference type="Proteomes" id="UP000006876">
    <property type="component" value="Chromosome"/>
</dbReference>
<organism evidence="3 4">
    <name type="scientific">Achromobacter xylosoxidans (strain A8)</name>
    <dbReference type="NCBI Taxonomy" id="762376"/>
    <lineage>
        <taxon>Bacteria</taxon>
        <taxon>Pseudomonadati</taxon>
        <taxon>Pseudomonadota</taxon>
        <taxon>Betaproteobacteria</taxon>
        <taxon>Burkholderiales</taxon>
        <taxon>Alcaligenaceae</taxon>
        <taxon>Achromobacter</taxon>
    </lineage>
</organism>
<accession>E3HTQ5</accession>
<name>E3HTQ5_ACHXA</name>
<gene>
    <name evidence="3" type="ordered locus">AXYL_02851</name>
</gene>
<evidence type="ECO:0000313" key="4">
    <source>
        <dbReference type="Proteomes" id="UP000006876"/>
    </source>
</evidence>
<dbReference type="RefSeq" id="WP_013393486.1">
    <property type="nucleotide sequence ID" value="NC_014640.1"/>
</dbReference>
<evidence type="ECO:0000313" key="3">
    <source>
        <dbReference type="EMBL" id="ADP16171.1"/>
    </source>
</evidence>
<dbReference type="EC" id="6.3.5.-" evidence="3"/>
<dbReference type="Pfam" id="PF01425">
    <property type="entry name" value="Amidase"/>
    <property type="match status" value="1"/>
</dbReference>
<dbReference type="EMBL" id="CP002287">
    <property type="protein sequence ID" value="ADP16171.1"/>
    <property type="molecule type" value="Genomic_DNA"/>
</dbReference>